<evidence type="ECO:0000313" key="9">
    <source>
        <dbReference type="Proteomes" id="UP000026961"/>
    </source>
</evidence>
<feature type="compositionally biased region" description="Basic and acidic residues" evidence="6">
    <location>
        <begin position="269"/>
        <end position="281"/>
    </location>
</feature>
<evidence type="ECO:0000256" key="6">
    <source>
        <dbReference type="SAM" id="MobiDB-lite"/>
    </source>
</evidence>
<protein>
    <recommendedName>
        <fullName evidence="3">ubiquitinyl hydrolase 1</fullName>
        <ecNumber evidence="3">3.4.19.12</ecNumber>
    </recommendedName>
</protein>
<dbReference type="PANTHER" id="PTHR12419">
    <property type="entry name" value="OTU DOMAIN CONTAINING PROTEIN"/>
    <property type="match status" value="1"/>
</dbReference>
<dbReference type="GO" id="GO:0016579">
    <property type="term" value="P:protein deubiquitination"/>
    <property type="evidence" value="ECO:0007669"/>
    <property type="project" value="TreeGrafter"/>
</dbReference>
<dbReference type="FunFam" id="3.90.70.80:FF:000001">
    <property type="entry name" value="OTU domain-containing protein"/>
    <property type="match status" value="1"/>
</dbReference>
<keyword evidence="9" id="KW-1185">Reference proteome</keyword>
<dbReference type="CDD" id="cd22751">
    <property type="entry name" value="OTU_plant_OTU9-like"/>
    <property type="match status" value="1"/>
</dbReference>
<dbReference type="SUPFAM" id="SSF54001">
    <property type="entry name" value="Cysteine proteinases"/>
    <property type="match status" value="1"/>
</dbReference>
<dbReference type="Gramene" id="OGLUM06G25510.1">
    <property type="protein sequence ID" value="OGLUM06G25510.1"/>
    <property type="gene ID" value="OGLUM06G25510"/>
</dbReference>
<evidence type="ECO:0000256" key="4">
    <source>
        <dbReference type="ARBA" id="ARBA00022786"/>
    </source>
</evidence>
<name>A0A0E0AD19_9ORYZ</name>
<feature type="region of interest" description="Disordered" evidence="6">
    <location>
        <begin position="269"/>
        <end position="289"/>
    </location>
</feature>
<dbReference type="Pfam" id="PF02338">
    <property type="entry name" value="OTU"/>
    <property type="match status" value="1"/>
</dbReference>
<dbReference type="InterPro" id="IPR003323">
    <property type="entry name" value="OTU_dom"/>
</dbReference>
<feature type="region of interest" description="Disordered" evidence="6">
    <location>
        <begin position="53"/>
        <end position="80"/>
    </location>
</feature>
<evidence type="ECO:0000256" key="1">
    <source>
        <dbReference type="ARBA" id="ARBA00000707"/>
    </source>
</evidence>
<feature type="domain" description="OTU" evidence="7">
    <location>
        <begin position="144"/>
        <end position="260"/>
    </location>
</feature>
<dbReference type="EC" id="3.4.19.12" evidence="3"/>
<evidence type="ECO:0000259" key="7">
    <source>
        <dbReference type="PROSITE" id="PS50802"/>
    </source>
</evidence>
<accession>A0A0E0AD19</accession>
<evidence type="ECO:0000256" key="3">
    <source>
        <dbReference type="ARBA" id="ARBA00012759"/>
    </source>
</evidence>
<comment type="similarity">
    <text evidence="2">Belongs to the peptidase C85 family.</text>
</comment>
<dbReference type="InterPro" id="IPR038765">
    <property type="entry name" value="Papain-like_cys_pep_sf"/>
</dbReference>
<comment type="catalytic activity">
    <reaction evidence="1">
        <text>Thiol-dependent hydrolysis of ester, thioester, amide, peptide and isopeptide bonds formed by the C-terminal Gly of ubiquitin (a 76-residue protein attached to proteins as an intracellular targeting signal).</text>
        <dbReference type="EC" id="3.4.19.12"/>
    </reaction>
</comment>
<evidence type="ECO:0000313" key="8">
    <source>
        <dbReference type="EnsemblPlants" id="OGLUM06G25510.1"/>
    </source>
</evidence>
<dbReference type="Proteomes" id="UP000026961">
    <property type="component" value="Chromosome 6"/>
</dbReference>
<reference evidence="8" key="2">
    <citation type="submission" date="2018-05" db="EMBL/GenBank/DDBJ databases">
        <title>OgluRS3 (Oryza glumaepatula Reference Sequence Version 3).</title>
        <authorList>
            <person name="Zhang J."/>
            <person name="Kudrna D."/>
            <person name="Lee S."/>
            <person name="Talag J."/>
            <person name="Welchert J."/>
            <person name="Wing R.A."/>
        </authorList>
    </citation>
    <scope>NUCLEOTIDE SEQUENCE [LARGE SCALE GENOMIC DNA]</scope>
</reference>
<dbReference type="GO" id="GO:0004843">
    <property type="term" value="F:cysteine-type deubiquitinase activity"/>
    <property type="evidence" value="ECO:0007669"/>
    <property type="project" value="UniProtKB-EC"/>
</dbReference>
<dbReference type="PANTHER" id="PTHR12419:SF85">
    <property type="entry name" value="OVARIAN TUMOR DOMAIN-CONTAINING DEUBIQUITINATING ENZYME 11"/>
    <property type="match status" value="1"/>
</dbReference>
<dbReference type="InterPro" id="IPR050704">
    <property type="entry name" value="Peptidase_C85-like"/>
</dbReference>
<dbReference type="PROSITE" id="PS50802">
    <property type="entry name" value="OTU"/>
    <property type="match status" value="1"/>
</dbReference>
<evidence type="ECO:0000256" key="2">
    <source>
        <dbReference type="ARBA" id="ARBA00010407"/>
    </source>
</evidence>
<keyword evidence="5" id="KW-0378">Hydrolase</keyword>
<dbReference type="STRING" id="40148.A0A0E0AD19"/>
<evidence type="ECO:0000256" key="5">
    <source>
        <dbReference type="ARBA" id="ARBA00022801"/>
    </source>
</evidence>
<feature type="compositionally biased region" description="Low complexity" evidence="6">
    <location>
        <begin position="60"/>
        <end position="77"/>
    </location>
</feature>
<proteinExistence type="inferred from homology"/>
<dbReference type="AlphaFoldDB" id="A0A0E0AD19"/>
<dbReference type="eggNOG" id="KOG2605">
    <property type="taxonomic scope" value="Eukaryota"/>
</dbReference>
<organism evidence="8">
    <name type="scientific">Oryza glumipatula</name>
    <dbReference type="NCBI Taxonomy" id="40148"/>
    <lineage>
        <taxon>Eukaryota</taxon>
        <taxon>Viridiplantae</taxon>
        <taxon>Streptophyta</taxon>
        <taxon>Embryophyta</taxon>
        <taxon>Tracheophyta</taxon>
        <taxon>Spermatophyta</taxon>
        <taxon>Magnoliopsida</taxon>
        <taxon>Liliopsida</taxon>
        <taxon>Poales</taxon>
        <taxon>Poaceae</taxon>
        <taxon>BOP clade</taxon>
        <taxon>Oryzoideae</taxon>
        <taxon>Oryzeae</taxon>
        <taxon>Oryzinae</taxon>
        <taxon>Oryza</taxon>
    </lineage>
</organism>
<keyword evidence="4" id="KW-0833">Ubl conjugation pathway</keyword>
<sequence length="374" mass="41246">MKDGLSLSFALISSSPDSKCELLNSRPSCRAARRGESGLLIRRSYLRPCQCPFGDRMSEQQDSTSKSSSSSISSSTQESEEEVSITIGSLLAQAKNNSGHSLGRRLSQLGSIPHTPRVNGKIPNLDNATLDHERLSERLGNYGLAEFQIEGDGNCQFRALADQIFRNPDYHKHLKEFRKQYESYVPMEYKVYLKKMKRSGEWGDHLTLQAAADRFGAKICLLTSFRDTCLIEIVPRDVTPTRELWLSFWCEVHYNSLSPNPQNQEEALIRDKPIRQNRPDELVPLGRSTQRLLGDRRRLSAPALAASSVIASAPPRPPATTSTTADAPPRPPASTPVTATSEMLCAIPPLIAMLDESGYGDVDAAGSSGGEAWR</sequence>
<dbReference type="Gene3D" id="3.90.70.80">
    <property type="match status" value="1"/>
</dbReference>
<reference evidence="8" key="1">
    <citation type="submission" date="2015-04" db="UniProtKB">
        <authorList>
            <consortium name="EnsemblPlants"/>
        </authorList>
    </citation>
    <scope>IDENTIFICATION</scope>
</reference>
<feature type="compositionally biased region" description="Low complexity" evidence="6">
    <location>
        <begin position="307"/>
        <end position="327"/>
    </location>
</feature>
<dbReference type="EnsemblPlants" id="OGLUM06G25510.1">
    <property type="protein sequence ID" value="OGLUM06G25510.1"/>
    <property type="gene ID" value="OGLUM06G25510"/>
</dbReference>
<feature type="region of interest" description="Disordered" evidence="6">
    <location>
        <begin position="307"/>
        <end position="340"/>
    </location>
</feature>